<dbReference type="OrthoDB" id="5641577at2"/>
<name>A0A0W0SQ35_9GAMM</name>
<evidence type="ECO:0000313" key="3">
    <source>
        <dbReference type="Proteomes" id="UP000054742"/>
    </source>
</evidence>
<keyword evidence="3" id="KW-1185">Reference proteome</keyword>
<evidence type="ECO:0000256" key="1">
    <source>
        <dbReference type="SAM" id="MobiDB-lite"/>
    </source>
</evidence>
<comment type="caution">
    <text evidence="2">The sequence shown here is derived from an EMBL/GenBank/DDBJ whole genome shotgun (WGS) entry which is preliminary data.</text>
</comment>
<sequence length="689" mass="79851">MNKTICEDAQMPIFKHRKLDQQKDKDRTLYKDRQRFTVGEKRGRSGGDVSEGNFVKNKQDNKKSEYFIAPHGHKEYFFMEILNQLGFNTPKTRLTAAKKGDADSIATQTIIGYIPMHIFLKKYSGSNEEFQNLNSRYKLDFKTQEIIDLQSNQRYKISGNLFASDEGAKICCDGDLQPENSNIGLVKVGDRFFAHLIDKELAKFTGAEYSDISKPENNEYSQLVDKRIFDNELFKNARKDQKLYIISQLKYAIDSDDIRKIFFSNRVMKTGNFDPDEVEKDFENFMKTAQSAIVFYGTEIDEFRQREAVRKELAEEIIKIIKPFGDYNDLEDHNDLINIIMEDLRAPYYENLFNTYLNSKTEADKNELIKTICADQIRELEELRVYSDSTQKMAELSSNLSRIYQQIPRNINEFLKKENPQIHIPEIKDPATFTLEDHDHEHYALRVLSQESEPIIVNKIELHKFIKSSLPEVQKLEREQELSIEATNHANKSIILDFFVKIASHGPYEKLYDKIATSKYFSDYQSPSTSTQLQANQDTIYVSTKDGNVEIKKNDWSKIAADLTRKPTPNELRIMQVSAAIEKEIERLENRGVTDKAGPKAQAIRESLTQAINQFIDGNCTMSVEEFLHFKNDPQSHSISDALKIKQRTYDFINTPTSIKNVTAFKERINKMKDEEIQSLETPYLHGIK</sequence>
<organism evidence="2 3">
    <name type="scientific">Legionella brunensis</name>
    <dbReference type="NCBI Taxonomy" id="29422"/>
    <lineage>
        <taxon>Bacteria</taxon>
        <taxon>Pseudomonadati</taxon>
        <taxon>Pseudomonadota</taxon>
        <taxon>Gammaproteobacteria</taxon>
        <taxon>Legionellales</taxon>
        <taxon>Legionellaceae</taxon>
        <taxon>Legionella</taxon>
    </lineage>
</organism>
<dbReference type="RefSeq" id="WP_058440990.1">
    <property type="nucleotide sequence ID" value="NZ_CAAAHU010000029.1"/>
</dbReference>
<dbReference type="PATRIC" id="fig|29422.6.peg.935"/>
<proteinExistence type="predicted"/>
<dbReference type="AlphaFoldDB" id="A0A0W0SQ35"/>
<accession>A0A0W0SQ35</accession>
<feature type="region of interest" description="Disordered" evidence="1">
    <location>
        <begin position="36"/>
        <end position="55"/>
    </location>
</feature>
<dbReference type="EMBL" id="LNXV01000006">
    <property type="protein sequence ID" value="KTC85527.1"/>
    <property type="molecule type" value="Genomic_DNA"/>
</dbReference>
<gene>
    <name evidence="2" type="ORF">Lbru_0892</name>
</gene>
<protein>
    <submittedName>
        <fullName evidence="2">Uncharacterized protein</fullName>
    </submittedName>
</protein>
<evidence type="ECO:0000313" key="2">
    <source>
        <dbReference type="EMBL" id="KTC85527.1"/>
    </source>
</evidence>
<dbReference type="Proteomes" id="UP000054742">
    <property type="component" value="Unassembled WGS sequence"/>
</dbReference>
<feature type="compositionally biased region" description="Basic and acidic residues" evidence="1">
    <location>
        <begin position="36"/>
        <end position="45"/>
    </location>
</feature>
<reference evidence="2 3" key="1">
    <citation type="submission" date="2015-11" db="EMBL/GenBank/DDBJ databases">
        <title>Genomic analysis of 38 Legionella species identifies large and diverse effector repertoires.</title>
        <authorList>
            <person name="Burstein D."/>
            <person name="Amaro F."/>
            <person name="Zusman T."/>
            <person name="Lifshitz Z."/>
            <person name="Cohen O."/>
            <person name="Gilbert J.A."/>
            <person name="Pupko T."/>
            <person name="Shuman H.A."/>
            <person name="Segal G."/>
        </authorList>
    </citation>
    <scope>NUCLEOTIDE SEQUENCE [LARGE SCALE GENOMIC DNA]</scope>
    <source>
        <strain evidence="2 3">ATCC 43878</strain>
    </source>
</reference>